<feature type="compositionally biased region" description="Polar residues" evidence="9">
    <location>
        <begin position="193"/>
        <end position="222"/>
    </location>
</feature>
<name>A0A0N8DAA0_9CRUS</name>
<gene>
    <name evidence="10" type="ORF">APZ42_031507</name>
</gene>
<keyword evidence="7" id="KW-0234">DNA repair</keyword>
<feature type="region of interest" description="Disordered" evidence="9">
    <location>
        <begin position="592"/>
        <end position="619"/>
    </location>
</feature>
<dbReference type="InterPro" id="IPR036420">
    <property type="entry name" value="BRCT_dom_sf"/>
</dbReference>
<evidence type="ECO:0000256" key="3">
    <source>
        <dbReference type="ARBA" id="ARBA00022737"/>
    </source>
</evidence>
<evidence type="ECO:0000256" key="1">
    <source>
        <dbReference type="ARBA" id="ARBA00004123"/>
    </source>
</evidence>
<keyword evidence="5" id="KW-0863">Zinc-finger</keyword>
<dbReference type="SMART" id="SM00292">
    <property type="entry name" value="BRCT"/>
    <property type="match status" value="2"/>
</dbReference>
<dbReference type="InterPro" id="IPR001841">
    <property type="entry name" value="Znf_RING"/>
</dbReference>
<dbReference type="PANTHER" id="PTHR13763">
    <property type="entry name" value="BREAST CANCER TYPE 1 SUSCEPTIBILITY PROTEIN BRCA1"/>
    <property type="match status" value="1"/>
</dbReference>
<proteinExistence type="predicted"/>
<feature type="compositionally biased region" description="Basic and acidic residues" evidence="9">
    <location>
        <begin position="377"/>
        <end position="400"/>
    </location>
</feature>
<dbReference type="PANTHER" id="PTHR13763:SF0">
    <property type="entry name" value="BREAST CANCER TYPE 1 SUSCEPTIBILITY PROTEIN"/>
    <property type="match status" value="1"/>
</dbReference>
<dbReference type="InterPro" id="IPR013083">
    <property type="entry name" value="Znf_RING/FYVE/PHD"/>
</dbReference>
<dbReference type="PROSITE" id="PS50089">
    <property type="entry name" value="ZF_RING_2"/>
    <property type="match status" value="1"/>
</dbReference>
<dbReference type="GO" id="GO:0008270">
    <property type="term" value="F:zinc ion binding"/>
    <property type="evidence" value="ECO:0007669"/>
    <property type="project" value="UniProtKB-KW"/>
</dbReference>
<dbReference type="GO" id="GO:0000724">
    <property type="term" value="P:double-strand break repair via homologous recombination"/>
    <property type="evidence" value="ECO:0007669"/>
    <property type="project" value="TreeGrafter"/>
</dbReference>
<dbReference type="InterPro" id="IPR031099">
    <property type="entry name" value="BRCA1-associated"/>
</dbReference>
<dbReference type="GO" id="GO:0031436">
    <property type="term" value="C:BRCA1-BARD1 complex"/>
    <property type="evidence" value="ECO:0007669"/>
    <property type="project" value="TreeGrafter"/>
</dbReference>
<feature type="region of interest" description="Disordered" evidence="9">
    <location>
        <begin position="701"/>
        <end position="725"/>
    </location>
</feature>
<dbReference type="InterPro" id="IPR017907">
    <property type="entry name" value="Znf_RING_CS"/>
</dbReference>
<evidence type="ECO:0000256" key="2">
    <source>
        <dbReference type="ARBA" id="ARBA00022723"/>
    </source>
</evidence>
<feature type="compositionally biased region" description="Basic residues" evidence="9">
    <location>
        <begin position="247"/>
        <end position="260"/>
    </location>
</feature>
<keyword evidence="8" id="KW-0539">Nucleus</keyword>
<protein>
    <submittedName>
        <fullName evidence="10">BRCA1-associated RING domain 1-like protein</fullName>
    </submittedName>
</protein>
<dbReference type="GO" id="GO:0070531">
    <property type="term" value="C:BRCA1-A complex"/>
    <property type="evidence" value="ECO:0007669"/>
    <property type="project" value="TreeGrafter"/>
</dbReference>
<accession>A0A0N8DAA0</accession>
<evidence type="ECO:0000256" key="7">
    <source>
        <dbReference type="ARBA" id="ARBA00023204"/>
    </source>
</evidence>
<keyword evidence="11" id="KW-1185">Reference proteome</keyword>
<dbReference type="FunFam" id="3.40.50.10190:FF:000006">
    <property type="entry name" value="Breast cancer type 1 susceptibility protein homolog"/>
    <property type="match status" value="1"/>
</dbReference>
<organism evidence="10 11">
    <name type="scientific">Daphnia magna</name>
    <dbReference type="NCBI Taxonomy" id="35525"/>
    <lineage>
        <taxon>Eukaryota</taxon>
        <taxon>Metazoa</taxon>
        <taxon>Ecdysozoa</taxon>
        <taxon>Arthropoda</taxon>
        <taxon>Crustacea</taxon>
        <taxon>Branchiopoda</taxon>
        <taxon>Diplostraca</taxon>
        <taxon>Cladocera</taxon>
        <taxon>Anomopoda</taxon>
        <taxon>Daphniidae</taxon>
        <taxon>Daphnia</taxon>
    </lineage>
</organism>
<dbReference type="PROSITE" id="PS50172">
    <property type="entry name" value="BRCT"/>
    <property type="match status" value="2"/>
</dbReference>
<reference evidence="10 11" key="1">
    <citation type="submission" date="2016-03" db="EMBL/GenBank/DDBJ databases">
        <title>EvidentialGene: Evidence-directed Construction of Genes on Genomes.</title>
        <authorList>
            <person name="Gilbert D.G."/>
            <person name="Choi J.-H."/>
            <person name="Mockaitis K."/>
            <person name="Colbourne J."/>
            <person name="Pfrender M."/>
        </authorList>
    </citation>
    <scope>NUCLEOTIDE SEQUENCE [LARGE SCALE GENOMIC DNA]</scope>
    <source>
        <strain evidence="10 11">Xinb3</strain>
        <tissue evidence="10">Complete organism</tissue>
    </source>
</reference>
<dbReference type="Proteomes" id="UP000076858">
    <property type="component" value="Unassembled WGS sequence"/>
</dbReference>
<dbReference type="OrthoDB" id="2384350at2759"/>
<sequence>MKNTVCNENQAMIKRFVERSWQLSKCKKCNSLLHDPVKAMCGHLFCRTCIFVKVHHHTNYTETQSDCIVCQDVDSNRDIEEVSLKISRLSSCLLHFVKDFCSEGGVTVASSIGPKQSSETKLLILTEENLYSQEVNLAMESETCSGPILISGLPSPRLTSHRTLQPTQKVDQWLMTYSDEGPSTMHKEEECENSVSVKNSETLSSQSLKVSSPYLTSSSNGKELSYDIVSAPSPPPPPGEDIDHQIKRGRPRRGRGRPRKNALPISSGENFAKKRERSNSITPELKVSGIKTPISHTNISEDIDEAIASKSTKTITTKMHSLMFPLSKNNRFHLPKGLVQNEINMTQDETRQVLVDTGVSSNKEVFEKQADSFGRECTDGEHSVNHHTDTECSTANREDTQTPESFTSNGLNLQLLPLTSTSSPQPEKSSLAQPIAHHLTPVSRPKTQNHTTSATNNRDIFADKLRNHASSLVSIGKRRTVNFFYKGRVTPRISIHSFERQPIIFTRLGKLGPILDKTTAYLPFSYGSRVDSQKMTYAQNTQTSCSTFVSLASVATQTEAIEAPCMTTEVQSQFSMSQRQVNVLSHNTLHMGDLPVSPAKQARNEENGENFSRRESDECSENMFAEAFKRTKSLSLSDNENEMAERKRRKVSSLDIVNSVPVSLMPLSVEPSPRLANEVHRELHELNTDEVAACKTVVMESDPDSDEEDILTSTPPRPAPPNRTPCKRMVFTCSGIPRPQVKLIEHWAQRIGAEVSQTYNSSVTHVIVYLDDENCAQRTLKFLYGVASGIWIVGVDWVHKCIRENRVLDEEPFEALDMDGEDGPRRARQTSQKEKLFEAFEFCCQGPFTDVTVDQLNQLLHLCGAATAPSPSQLTKRRRYTMIVIQTEDDVNLEIERTAVDWFNRHKVVSVSREWVLDCLAAYQLLPVLNQFIGKYSVSVLKLMGFDARLGV</sequence>
<feature type="region of interest" description="Disordered" evidence="9">
    <location>
        <begin position="377"/>
        <end position="408"/>
    </location>
</feature>
<evidence type="ECO:0000256" key="8">
    <source>
        <dbReference type="ARBA" id="ARBA00023242"/>
    </source>
</evidence>
<evidence type="ECO:0000256" key="5">
    <source>
        <dbReference type="ARBA" id="ARBA00022771"/>
    </source>
</evidence>
<comment type="subcellular location">
    <subcellularLocation>
        <location evidence="1">Nucleus</location>
    </subcellularLocation>
</comment>
<keyword evidence="6" id="KW-0862">Zinc</keyword>
<dbReference type="Gene3D" id="3.30.40.10">
    <property type="entry name" value="Zinc/RING finger domain, C3HC4 (zinc finger)"/>
    <property type="match status" value="1"/>
</dbReference>
<evidence type="ECO:0000313" key="11">
    <source>
        <dbReference type="Proteomes" id="UP000076858"/>
    </source>
</evidence>
<dbReference type="SUPFAM" id="SSF52113">
    <property type="entry name" value="BRCT domain"/>
    <property type="match status" value="2"/>
</dbReference>
<dbReference type="SUPFAM" id="SSF57850">
    <property type="entry name" value="RING/U-box"/>
    <property type="match status" value="1"/>
</dbReference>
<dbReference type="EMBL" id="LRGB01002961">
    <property type="protein sequence ID" value="KZS05331.1"/>
    <property type="molecule type" value="Genomic_DNA"/>
</dbReference>
<evidence type="ECO:0000256" key="6">
    <source>
        <dbReference type="ARBA" id="ARBA00022833"/>
    </source>
</evidence>
<comment type="caution">
    <text evidence="10">The sequence shown here is derived from an EMBL/GenBank/DDBJ whole genome shotgun (WGS) entry which is preliminary data.</text>
</comment>
<dbReference type="GO" id="GO:0004842">
    <property type="term" value="F:ubiquitin-protein transferase activity"/>
    <property type="evidence" value="ECO:0007669"/>
    <property type="project" value="TreeGrafter"/>
</dbReference>
<dbReference type="Gene3D" id="3.40.50.10190">
    <property type="entry name" value="BRCT domain"/>
    <property type="match status" value="2"/>
</dbReference>
<evidence type="ECO:0000256" key="4">
    <source>
        <dbReference type="ARBA" id="ARBA00022763"/>
    </source>
</evidence>
<evidence type="ECO:0000313" key="10">
    <source>
        <dbReference type="EMBL" id="KZS05331.1"/>
    </source>
</evidence>
<dbReference type="CDD" id="cd17734">
    <property type="entry name" value="BRCT_Bard1_rpt1"/>
    <property type="match status" value="1"/>
</dbReference>
<dbReference type="AlphaFoldDB" id="A0A0N8DAA0"/>
<dbReference type="STRING" id="35525.A0A0N8DAA0"/>
<keyword evidence="4" id="KW-0227">DNA damage</keyword>
<feature type="region of interest" description="Disordered" evidence="9">
    <location>
        <begin position="179"/>
        <end position="282"/>
    </location>
</feature>
<dbReference type="FunFam" id="3.40.50.10190:FF:000025">
    <property type="entry name" value="Breast cancer type 1 susceptibility protein homolog"/>
    <property type="match status" value="1"/>
</dbReference>
<dbReference type="InterPro" id="IPR001357">
    <property type="entry name" value="BRCT_dom"/>
</dbReference>
<feature type="compositionally biased region" description="Basic and acidic residues" evidence="9">
    <location>
        <begin position="602"/>
        <end position="617"/>
    </location>
</feature>
<keyword evidence="3" id="KW-0677">Repeat</keyword>
<feature type="compositionally biased region" description="Acidic residues" evidence="9">
    <location>
        <begin position="701"/>
        <end position="710"/>
    </location>
</feature>
<dbReference type="PROSITE" id="PS00518">
    <property type="entry name" value="ZF_RING_1"/>
    <property type="match status" value="1"/>
</dbReference>
<dbReference type="Pfam" id="PF00533">
    <property type="entry name" value="BRCT"/>
    <property type="match status" value="1"/>
</dbReference>
<dbReference type="GO" id="GO:0045944">
    <property type="term" value="P:positive regulation of transcription by RNA polymerase II"/>
    <property type="evidence" value="ECO:0007669"/>
    <property type="project" value="TreeGrafter"/>
</dbReference>
<evidence type="ECO:0000256" key="9">
    <source>
        <dbReference type="SAM" id="MobiDB-lite"/>
    </source>
</evidence>
<keyword evidence="2" id="KW-0479">Metal-binding</keyword>